<dbReference type="AlphaFoldDB" id="A0A4Y2GC54"/>
<accession>A0A4Y2GC54</accession>
<gene>
    <name evidence="1" type="ORF">AVEN_208961_1</name>
</gene>
<evidence type="ECO:0000313" key="2">
    <source>
        <dbReference type="Proteomes" id="UP000499080"/>
    </source>
</evidence>
<comment type="caution">
    <text evidence="1">The sequence shown here is derived from an EMBL/GenBank/DDBJ whole genome shotgun (WGS) entry which is preliminary data.</text>
</comment>
<sequence>MKENLSEVSVSLAPHPCLKQMNKTCIEWGSLGDPLTHQRTLILPRLWPEIIVEEEWFWGFEPGTLECISQQDCVLGRSAGLEVENDIIELAREPQLGLILQTAYKV</sequence>
<organism evidence="1 2">
    <name type="scientific">Araneus ventricosus</name>
    <name type="common">Orbweaver spider</name>
    <name type="synonym">Epeira ventricosa</name>
    <dbReference type="NCBI Taxonomy" id="182803"/>
    <lineage>
        <taxon>Eukaryota</taxon>
        <taxon>Metazoa</taxon>
        <taxon>Ecdysozoa</taxon>
        <taxon>Arthropoda</taxon>
        <taxon>Chelicerata</taxon>
        <taxon>Arachnida</taxon>
        <taxon>Araneae</taxon>
        <taxon>Araneomorphae</taxon>
        <taxon>Entelegynae</taxon>
        <taxon>Araneoidea</taxon>
        <taxon>Araneidae</taxon>
        <taxon>Araneus</taxon>
    </lineage>
</organism>
<dbReference type="EMBL" id="BGPR01001295">
    <property type="protein sequence ID" value="GBM50356.1"/>
    <property type="molecule type" value="Genomic_DNA"/>
</dbReference>
<protein>
    <submittedName>
        <fullName evidence="1">Uncharacterized protein</fullName>
    </submittedName>
</protein>
<proteinExistence type="predicted"/>
<evidence type="ECO:0000313" key="1">
    <source>
        <dbReference type="EMBL" id="GBM50356.1"/>
    </source>
</evidence>
<dbReference type="Proteomes" id="UP000499080">
    <property type="component" value="Unassembled WGS sequence"/>
</dbReference>
<name>A0A4Y2GC54_ARAVE</name>
<reference evidence="1 2" key="1">
    <citation type="journal article" date="2019" name="Sci. Rep.">
        <title>Orb-weaving spider Araneus ventricosus genome elucidates the spidroin gene catalogue.</title>
        <authorList>
            <person name="Kono N."/>
            <person name="Nakamura H."/>
            <person name="Ohtoshi R."/>
            <person name="Moran D.A.P."/>
            <person name="Shinohara A."/>
            <person name="Yoshida Y."/>
            <person name="Fujiwara M."/>
            <person name="Mori M."/>
            <person name="Tomita M."/>
            <person name="Arakawa K."/>
        </authorList>
    </citation>
    <scope>NUCLEOTIDE SEQUENCE [LARGE SCALE GENOMIC DNA]</scope>
</reference>
<keyword evidence="2" id="KW-1185">Reference proteome</keyword>